<dbReference type="GO" id="GO:0043328">
    <property type="term" value="P:protein transport to vacuole involved in ubiquitin-dependent protein catabolic process via the multivesicular body sorting pathway"/>
    <property type="evidence" value="ECO:0007669"/>
    <property type="project" value="TreeGrafter"/>
</dbReference>
<dbReference type="Pfam" id="PF01363">
    <property type="entry name" value="FYVE"/>
    <property type="match status" value="1"/>
</dbReference>
<dbReference type="InterPro" id="IPR000306">
    <property type="entry name" value="Znf_FYVE"/>
</dbReference>
<feature type="region of interest" description="Disordered" evidence="6">
    <location>
        <begin position="147"/>
        <end position="214"/>
    </location>
</feature>
<gene>
    <name evidence="9" type="primary">Aste57867_9109</name>
    <name evidence="8" type="ORF">As57867_009073</name>
    <name evidence="9" type="ORF">ASTE57867_9109</name>
</gene>
<dbReference type="GO" id="GO:0043130">
    <property type="term" value="F:ubiquitin binding"/>
    <property type="evidence" value="ECO:0007669"/>
    <property type="project" value="TreeGrafter"/>
</dbReference>
<dbReference type="CDD" id="cd15760">
    <property type="entry name" value="FYVE_scVPS27p_like"/>
    <property type="match status" value="1"/>
</dbReference>
<dbReference type="SUPFAM" id="SSF57903">
    <property type="entry name" value="FYVE/PHD zinc finger"/>
    <property type="match status" value="1"/>
</dbReference>
<evidence type="ECO:0000313" key="9">
    <source>
        <dbReference type="EMBL" id="VFT85993.1"/>
    </source>
</evidence>
<accession>A0A485KM40</accession>
<proteinExistence type="predicted"/>
<dbReference type="PANTHER" id="PTHR47794">
    <property type="entry name" value="VACUOLAR PROTEIN SORTING-ASSOCIATED PROTEIN 27"/>
    <property type="match status" value="1"/>
</dbReference>
<dbReference type="GO" id="GO:0006623">
    <property type="term" value="P:protein targeting to vacuole"/>
    <property type="evidence" value="ECO:0007669"/>
    <property type="project" value="TreeGrafter"/>
</dbReference>
<protein>
    <submittedName>
        <fullName evidence="9">Aste57867_9109 protein</fullName>
    </submittedName>
</protein>
<dbReference type="PANTHER" id="PTHR47794:SF1">
    <property type="entry name" value="VACUOLAR PROTEIN SORTING-ASSOCIATED PROTEIN 27"/>
    <property type="match status" value="1"/>
</dbReference>
<evidence type="ECO:0000256" key="1">
    <source>
        <dbReference type="ARBA" id="ARBA00022723"/>
    </source>
</evidence>
<feature type="compositionally biased region" description="Basic and acidic residues" evidence="6">
    <location>
        <begin position="205"/>
        <end position="214"/>
    </location>
</feature>
<dbReference type="SMART" id="SM00064">
    <property type="entry name" value="FYVE"/>
    <property type="match status" value="1"/>
</dbReference>
<keyword evidence="1" id="KW-0479">Metal-binding</keyword>
<dbReference type="EMBL" id="CAADRA010005148">
    <property type="protein sequence ID" value="VFT85993.1"/>
    <property type="molecule type" value="Genomic_DNA"/>
</dbReference>
<dbReference type="PROSITE" id="PS50178">
    <property type="entry name" value="ZF_FYVE"/>
    <property type="match status" value="1"/>
</dbReference>
<dbReference type="Gene3D" id="3.30.40.10">
    <property type="entry name" value="Zinc/RING finger domain, C3HC4 (zinc finger)"/>
    <property type="match status" value="1"/>
</dbReference>
<dbReference type="AlphaFoldDB" id="A0A485KM40"/>
<dbReference type="Gene3D" id="1.25.40.20">
    <property type="entry name" value="Ankyrin repeat-containing domain"/>
    <property type="match status" value="1"/>
</dbReference>
<evidence type="ECO:0000256" key="3">
    <source>
        <dbReference type="ARBA" id="ARBA00022833"/>
    </source>
</evidence>
<dbReference type="EMBL" id="VJMH01005127">
    <property type="protein sequence ID" value="KAF0700359.1"/>
    <property type="molecule type" value="Genomic_DNA"/>
</dbReference>
<dbReference type="OrthoDB" id="70570at2759"/>
<feature type="domain" description="FYVE-type" evidence="7">
    <location>
        <begin position="226"/>
        <end position="279"/>
    </location>
</feature>
<dbReference type="GO" id="GO:0008270">
    <property type="term" value="F:zinc ion binding"/>
    <property type="evidence" value="ECO:0007669"/>
    <property type="project" value="UniProtKB-KW"/>
</dbReference>
<dbReference type="InterPro" id="IPR013083">
    <property type="entry name" value="Znf_RING/FYVE/PHD"/>
</dbReference>
<evidence type="ECO:0000256" key="5">
    <source>
        <dbReference type="SAM" id="Coils"/>
    </source>
</evidence>
<reference evidence="8" key="2">
    <citation type="submission" date="2019-06" db="EMBL/GenBank/DDBJ databases">
        <title>Genomics analysis of Aphanomyces spp. identifies a new class of oomycete effector associated with host adaptation.</title>
        <authorList>
            <person name="Gaulin E."/>
        </authorList>
    </citation>
    <scope>NUCLEOTIDE SEQUENCE</scope>
    <source>
        <strain evidence="8">CBS 578.67</strain>
    </source>
</reference>
<sequence length="388" mass="42810">MPKLNEAIRLAEASNWAGLQDLVAASPAVARECDDYGMLPIHWASTDSSAPLPLLQHLVQAYPEGVQVPNKAKLLPLHIAIRAKVPLPTLRLLLDAFPESVRVETPAGLSPIALATQSRLSHAALDVLRAVERKVLPTDNALVQKNAIKSPTLTRPHSWHTISQRSSTPHAAAFSPKAPPAPLELSYDQSDGNNSSEESNNIDEDEHRRLRHPSESPRPWLLVDWCCVCRAPFTMFKPRHHCRHCGISICSTHSAAKKVPLAGFATPQRTCVGCYAALHGLDPAADAPSSRAPKLDVSQSRRQDKLFKSLVSPHTYEKSEVDGLRHRVADLTKQMDALQMSNAQLQQQVLEQEEMKAETLLLITDVMTRVSVLELQQDKGRQSVDFDL</sequence>
<keyword evidence="2 4" id="KW-0863">Zinc-finger</keyword>
<dbReference type="InterPro" id="IPR011011">
    <property type="entry name" value="Znf_FYVE_PHD"/>
</dbReference>
<organism evidence="9 10">
    <name type="scientific">Aphanomyces stellatus</name>
    <dbReference type="NCBI Taxonomy" id="120398"/>
    <lineage>
        <taxon>Eukaryota</taxon>
        <taxon>Sar</taxon>
        <taxon>Stramenopiles</taxon>
        <taxon>Oomycota</taxon>
        <taxon>Saprolegniomycetes</taxon>
        <taxon>Saprolegniales</taxon>
        <taxon>Verrucalvaceae</taxon>
        <taxon>Aphanomyces</taxon>
    </lineage>
</organism>
<dbReference type="Proteomes" id="UP000332933">
    <property type="component" value="Unassembled WGS sequence"/>
</dbReference>
<evidence type="ECO:0000256" key="6">
    <source>
        <dbReference type="SAM" id="MobiDB-lite"/>
    </source>
</evidence>
<dbReference type="GO" id="GO:0033565">
    <property type="term" value="C:ESCRT-0 complex"/>
    <property type="evidence" value="ECO:0007669"/>
    <property type="project" value="TreeGrafter"/>
</dbReference>
<keyword evidence="10" id="KW-1185">Reference proteome</keyword>
<dbReference type="GO" id="GO:0032266">
    <property type="term" value="F:phosphatidylinositol-3-phosphate binding"/>
    <property type="evidence" value="ECO:0007669"/>
    <property type="project" value="TreeGrafter"/>
</dbReference>
<feature type="compositionally biased region" description="Polar residues" evidence="6">
    <location>
        <begin position="147"/>
        <end position="168"/>
    </location>
</feature>
<name>A0A485KM40_9STRA</name>
<evidence type="ECO:0000256" key="4">
    <source>
        <dbReference type="PROSITE-ProRule" id="PRU00091"/>
    </source>
</evidence>
<keyword evidence="5" id="KW-0175">Coiled coil</keyword>
<dbReference type="InterPro" id="IPR036770">
    <property type="entry name" value="Ankyrin_rpt-contain_sf"/>
</dbReference>
<dbReference type="InterPro" id="IPR017455">
    <property type="entry name" value="Znf_FYVE-rel"/>
</dbReference>
<feature type="coiled-coil region" evidence="5">
    <location>
        <begin position="321"/>
        <end position="355"/>
    </location>
</feature>
<evidence type="ECO:0000313" key="8">
    <source>
        <dbReference type="EMBL" id="KAF0700359.1"/>
    </source>
</evidence>
<feature type="compositionally biased region" description="Low complexity" evidence="6">
    <location>
        <begin position="188"/>
        <end position="199"/>
    </location>
</feature>
<keyword evidence="3" id="KW-0862">Zinc</keyword>
<evidence type="ECO:0000259" key="7">
    <source>
        <dbReference type="PROSITE" id="PS50178"/>
    </source>
</evidence>
<evidence type="ECO:0000256" key="2">
    <source>
        <dbReference type="ARBA" id="ARBA00022771"/>
    </source>
</evidence>
<evidence type="ECO:0000313" key="10">
    <source>
        <dbReference type="Proteomes" id="UP000332933"/>
    </source>
</evidence>
<reference evidence="9 10" key="1">
    <citation type="submission" date="2019-03" db="EMBL/GenBank/DDBJ databases">
        <authorList>
            <person name="Gaulin E."/>
            <person name="Dumas B."/>
        </authorList>
    </citation>
    <scope>NUCLEOTIDE SEQUENCE [LARGE SCALE GENOMIC DNA]</scope>
    <source>
        <strain evidence="9">CBS 568.67</strain>
    </source>
</reference>